<accession>A0AAW0BAV3</accession>
<organism evidence="1 2">
    <name type="scientific">Favolaschia claudopus</name>
    <dbReference type="NCBI Taxonomy" id="2862362"/>
    <lineage>
        <taxon>Eukaryota</taxon>
        <taxon>Fungi</taxon>
        <taxon>Dikarya</taxon>
        <taxon>Basidiomycota</taxon>
        <taxon>Agaricomycotina</taxon>
        <taxon>Agaricomycetes</taxon>
        <taxon>Agaricomycetidae</taxon>
        <taxon>Agaricales</taxon>
        <taxon>Marasmiineae</taxon>
        <taxon>Mycenaceae</taxon>
        <taxon>Favolaschia</taxon>
    </lineage>
</organism>
<reference evidence="1 2" key="1">
    <citation type="journal article" date="2024" name="J Genomics">
        <title>Draft genome sequencing and assembly of Favolaschia claudopus CIRM-BRFM 2984 isolated from oak limbs.</title>
        <authorList>
            <person name="Navarro D."/>
            <person name="Drula E."/>
            <person name="Chaduli D."/>
            <person name="Cazenave R."/>
            <person name="Ahrendt S."/>
            <person name="Wang J."/>
            <person name="Lipzen A."/>
            <person name="Daum C."/>
            <person name="Barry K."/>
            <person name="Grigoriev I.V."/>
            <person name="Favel A."/>
            <person name="Rosso M.N."/>
            <person name="Martin F."/>
        </authorList>
    </citation>
    <scope>NUCLEOTIDE SEQUENCE [LARGE SCALE GENOMIC DNA]</scope>
    <source>
        <strain evidence="1 2">CIRM-BRFM 2984</strain>
    </source>
</reference>
<protein>
    <submittedName>
        <fullName evidence="1">Uncharacterized protein</fullName>
    </submittedName>
</protein>
<proteinExistence type="predicted"/>
<dbReference type="AlphaFoldDB" id="A0AAW0BAV3"/>
<keyword evidence="2" id="KW-1185">Reference proteome</keyword>
<evidence type="ECO:0000313" key="2">
    <source>
        <dbReference type="Proteomes" id="UP001362999"/>
    </source>
</evidence>
<dbReference type="Proteomes" id="UP001362999">
    <property type="component" value="Unassembled WGS sequence"/>
</dbReference>
<gene>
    <name evidence="1" type="ORF">R3P38DRAFT_3195455</name>
</gene>
<evidence type="ECO:0000313" key="1">
    <source>
        <dbReference type="EMBL" id="KAK7023355.1"/>
    </source>
</evidence>
<comment type="caution">
    <text evidence="1">The sequence shown here is derived from an EMBL/GenBank/DDBJ whole genome shotgun (WGS) entry which is preliminary data.</text>
</comment>
<name>A0AAW0BAV3_9AGAR</name>
<sequence length="67" mass="7451">MPTTRNSIASPDHIACVRNTRFHRPSDYRTVGPRPAALPQPPPSHFPPRILPFDCIVFLLFGASQPS</sequence>
<dbReference type="EMBL" id="JAWWNJ010000036">
    <property type="protein sequence ID" value="KAK7023355.1"/>
    <property type="molecule type" value="Genomic_DNA"/>
</dbReference>